<comment type="similarity">
    <text evidence="1">Belongs to the multicopper oxidase family.</text>
</comment>
<dbReference type="CDD" id="cd13905">
    <property type="entry name" value="CuRO_3_tcLLC2_insect_like"/>
    <property type="match status" value="2"/>
</dbReference>
<feature type="domain" description="Plastocyanin-like" evidence="7">
    <location>
        <begin position="492"/>
        <end position="605"/>
    </location>
</feature>
<dbReference type="InterPro" id="IPR001117">
    <property type="entry name" value="Cu-oxidase_2nd"/>
</dbReference>
<evidence type="ECO:0000256" key="2">
    <source>
        <dbReference type="ARBA" id="ARBA00022723"/>
    </source>
</evidence>
<dbReference type="Pfam" id="PF00394">
    <property type="entry name" value="Cu-oxidase"/>
    <property type="match status" value="2"/>
</dbReference>
<evidence type="ECO:0000259" key="6">
    <source>
        <dbReference type="Pfam" id="PF07731"/>
    </source>
</evidence>
<dbReference type="InterPro" id="IPR002355">
    <property type="entry name" value="Cu_oxidase_Cu_BS"/>
</dbReference>
<feature type="domain" description="Plastocyanin-like" evidence="6">
    <location>
        <begin position="877"/>
        <end position="1021"/>
    </location>
</feature>
<keyword evidence="3" id="KW-0560">Oxidoreductase</keyword>
<comment type="caution">
    <text evidence="8">The sequence shown here is derived from an EMBL/GenBank/DDBJ whole genome shotgun (WGS) entry which is preliminary data.</text>
</comment>
<evidence type="ECO:0000313" key="8">
    <source>
        <dbReference type="EMBL" id="KAJ8297383.1"/>
    </source>
</evidence>
<organism evidence="8 9">
    <name type="scientific">Tegillarca granosa</name>
    <name type="common">Malaysian cockle</name>
    <name type="synonym">Anadara granosa</name>
    <dbReference type="NCBI Taxonomy" id="220873"/>
    <lineage>
        <taxon>Eukaryota</taxon>
        <taxon>Metazoa</taxon>
        <taxon>Spiralia</taxon>
        <taxon>Lophotrochozoa</taxon>
        <taxon>Mollusca</taxon>
        <taxon>Bivalvia</taxon>
        <taxon>Autobranchia</taxon>
        <taxon>Pteriomorphia</taxon>
        <taxon>Arcoida</taxon>
        <taxon>Arcoidea</taxon>
        <taxon>Arcidae</taxon>
        <taxon>Tegillarca</taxon>
    </lineage>
</organism>
<accession>A0ABQ9DVR1</accession>
<evidence type="ECO:0008006" key="10">
    <source>
        <dbReference type="Google" id="ProtNLM"/>
    </source>
</evidence>
<dbReference type="PROSITE" id="PS00080">
    <property type="entry name" value="MULTICOPPER_OXIDASE2"/>
    <property type="match status" value="2"/>
</dbReference>
<name>A0ABQ9DVR1_TEGGR</name>
<dbReference type="Pfam" id="PF07732">
    <property type="entry name" value="Cu-oxidase_3"/>
    <property type="match status" value="1"/>
</dbReference>
<proteinExistence type="inferred from homology"/>
<dbReference type="CDD" id="cd13858">
    <property type="entry name" value="CuRO_1_tcLCC2_insect_like"/>
    <property type="match status" value="1"/>
</dbReference>
<gene>
    <name evidence="8" type="ORF">KUTeg_023914</name>
</gene>
<evidence type="ECO:0000259" key="7">
    <source>
        <dbReference type="Pfam" id="PF07732"/>
    </source>
</evidence>
<dbReference type="Gene3D" id="2.60.40.420">
    <property type="entry name" value="Cupredoxins - blue copper proteins"/>
    <property type="match status" value="5"/>
</dbReference>
<evidence type="ECO:0000313" key="9">
    <source>
        <dbReference type="Proteomes" id="UP001217089"/>
    </source>
</evidence>
<dbReference type="Proteomes" id="UP001217089">
    <property type="component" value="Unassembled WGS sequence"/>
</dbReference>
<dbReference type="PROSITE" id="PS00079">
    <property type="entry name" value="MULTICOPPER_OXIDASE1"/>
    <property type="match status" value="2"/>
</dbReference>
<dbReference type="CDD" id="cd13884">
    <property type="entry name" value="CuRO_2_tcLCC_insect_like"/>
    <property type="match status" value="2"/>
</dbReference>
<sequence>MAVFPDSLLINGKGRCKEFQAPNTSDSSFTPYEVFNVELGRRYRFRLINNAVANCAVQFSVDNHTLVVIASDGNAFEKIDVESLNVFAGERYDIVLTADQSVANYWIRVRGLGLCQNSNAFQQAIIHYKGASMENPDGPSGYWHGARTVKKLNPMNSKATEDLISVVSLDSKQPANDPALKETPDKKFYIVMDFNPIHFLKYHHPKYYPFPLPVPPKGGIDAAQINYITNIRPPAPLLTQYHDVPQEEFCNADTIKQNCTEEFCECVHMIKVGLGETVEFVMIDEGKRFSSAHPMHLHGQYFRVVGMDKLNTTVSVEHVMELDKQGLLQRNLTNPPLKDTMTTQDGGYTIVRFLADNPGFWFFHCHVQLHQNNGMSMIIQVGELNQMPKPPKNFPQCRPWNFSGFQEPSGPSNNICTSGISRMINFILLASLLGLVSGTRVDISDYKNHPCIRKCHENDVMTCKYNFTVEYYYTLSKACYNCPYNKTDCQRPHCVAANGMPRAIVVANRMLPGPAIHVCKGDIVQVDVFNRMETGEGLAIHWHGLRQIGYQHMDGVDMITQCPIPKGCSFQYKFKVIDEGTHFWHSHTGVQRGDGLFGAFIVREPTDVHEGLYDFDLPEHVISINSWYNELTIEMFNSLYHTENISSLNPDSILINGKGRYKEFQAPNTNDSSFTPYEVFNVELGRRYRFRLINNAVANCAVQFSVDNHTLIVIASDGNPFEQIDVESLNVFAGERFDIVLTADQGVANYWVRVRGLGLCQNSVAFQQAIVHYEGASMENPDGPSGYWHGARTGKKLNPMNSKATEDLIHVVSLNSKPPVNDPALKETPDKKFYIVMDFNPVNFLKLHHPQYYPYPLPVPPVGGIDAAQINYITNVRPPAPLLTQYHDVPQDAFCNADTIKQNCTEEFCECVHMIKVGLGETVEFVMIDEGKRYSTTHPMHLHGQYFRLNTTLSLKHVMELDKQGLLQRNLTNPPLKDTVITQDGGYTIVRFLADNPGFWFFHCHIQFHQNNGMSMVVQVGELNQMPKPPKNFPQCRPWKFSGFQEPGSPSDNECTSGVSKLLPQWDRLLLSFLVLMIFI</sequence>
<protein>
    <recommendedName>
        <fullName evidence="10">Laccase</fullName>
    </recommendedName>
</protein>
<dbReference type="Pfam" id="PF07731">
    <property type="entry name" value="Cu-oxidase_2"/>
    <property type="match status" value="2"/>
</dbReference>
<evidence type="ECO:0000259" key="5">
    <source>
        <dbReference type="Pfam" id="PF00394"/>
    </source>
</evidence>
<dbReference type="InterPro" id="IPR008972">
    <property type="entry name" value="Cupredoxin"/>
</dbReference>
<dbReference type="InterPro" id="IPR011707">
    <property type="entry name" value="Cu-oxidase-like_N"/>
</dbReference>
<dbReference type="InterPro" id="IPR045087">
    <property type="entry name" value="Cu-oxidase_fam"/>
</dbReference>
<dbReference type="EMBL" id="JARBDR010000923">
    <property type="protein sequence ID" value="KAJ8297383.1"/>
    <property type="molecule type" value="Genomic_DNA"/>
</dbReference>
<dbReference type="InterPro" id="IPR011706">
    <property type="entry name" value="Cu-oxidase_C"/>
</dbReference>
<feature type="domain" description="Plastocyanin-like" evidence="5">
    <location>
        <begin position="5"/>
        <end position="131"/>
    </location>
</feature>
<dbReference type="SUPFAM" id="SSF49503">
    <property type="entry name" value="Cupredoxins"/>
    <property type="match status" value="5"/>
</dbReference>
<dbReference type="PANTHER" id="PTHR11709:SF394">
    <property type="entry name" value="FI03373P-RELATED"/>
    <property type="match status" value="1"/>
</dbReference>
<dbReference type="InterPro" id="IPR033138">
    <property type="entry name" value="Cu_oxidase_CS"/>
</dbReference>
<evidence type="ECO:0000256" key="3">
    <source>
        <dbReference type="ARBA" id="ARBA00023002"/>
    </source>
</evidence>
<feature type="domain" description="Plastocyanin-like" evidence="5">
    <location>
        <begin position="620"/>
        <end position="775"/>
    </location>
</feature>
<dbReference type="PANTHER" id="PTHR11709">
    <property type="entry name" value="MULTI-COPPER OXIDASE"/>
    <property type="match status" value="1"/>
</dbReference>
<keyword evidence="4" id="KW-0186">Copper</keyword>
<evidence type="ECO:0000256" key="1">
    <source>
        <dbReference type="ARBA" id="ARBA00010609"/>
    </source>
</evidence>
<keyword evidence="9" id="KW-1185">Reference proteome</keyword>
<evidence type="ECO:0000256" key="4">
    <source>
        <dbReference type="ARBA" id="ARBA00023008"/>
    </source>
</evidence>
<keyword evidence="2" id="KW-0479">Metal-binding</keyword>
<feature type="domain" description="Plastocyanin-like" evidence="6">
    <location>
        <begin position="233"/>
        <end position="382"/>
    </location>
</feature>
<reference evidence="8 9" key="1">
    <citation type="submission" date="2022-12" db="EMBL/GenBank/DDBJ databases">
        <title>Chromosome-level genome of Tegillarca granosa.</title>
        <authorList>
            <person name="Kim J."/>
        </authorList>
    </citation>
    <scope>NUCLEOTIDE SEQUENCE [LARGE SCALE GENOMIC DNA]</scope>
    <source>
        <strain evidence="8">Teg-2019</strain>
        <tissue evidence="8">Adductor muscle</tissue>
    </source>
</reference>